<protein>
    <submittedName>
        <fullName evidence="2">Uncharacterized protein</fullName>
    </submittedName>
</protein>
<sequence length="168" mass="17821">METTRWQKRKPSPGFICQDSGGGQPERQCRRRGSLELSGLGEDHTRDNTCYDATSPGAPATTSPPLGKPTTTHATINRCGEAEVNPAKGEGNGHPILDPRHQATRSHSAGQRYPHPGNEAPLGQPMTPGCAGLADGSLPTAEHATTTCRHNVPVAMATMLLTKTNPLR</sequence>
<keyword evidence="3" id="KW-1185">Reference proteome</keyword>
<comment type="caution">
    <text evidence="2">The sequence shown here is derived from an EMBL/GenBank/DDBJ whole genome shotgun (WGS) entry which is preliminary data.</text>
</comment>
<accession>A0A5B7EZ64</accession>
<evidence type="ECO:0000313" key="2">
    <source>
        <dbReference type="EMBL" id="MPC38416.1"/>
    </source>
</evidence>
<feature type="region of interest" description="Disordered" evidence="1">
    <location>
        <begin position="1"/>
        <end position="118"/>
    </location>
</feature>
<evidence type="ECO:0000313" key="3">
    <source>
        <dbReference type="Proteomes" id="UP000324222"/>
    </source>
</evidence>
<name>A0A5B7EZ64_PORTR</name>
<feature type="compositionally biased region" description="Basic residues" evidence="1">
    <location>
        <begin position="1"/>
        <end position="11"/>
    </location>
</feature>
<organism evidence="2 3">
    <name type="scientific">Portunus trituberculatus</name>
    <name type="common">Swimming crab</name>
    <name type="synonym">Neptunus trituberculatus</name>
    <dbReference type="NCBI Taxonomy" id="210409"/>
    <lineage>
        <taxon>Eukaryota</taxon>
        <taxon>Metazoa</taxon>
        <taxon>Ecdysozoa</taxon>
        <taxon>Arthropoda</taxon>
        <taxon>Crustacea</taxon>
        <taxon>Multicrustacea</taxon>
        <taxon>Malacostraca</taxon>
        <taxon>Eumalacostraca</taxon>
        <taxon>Eucarida</taxon>
        <taxon>Decapoda</taxon>
        <taxon>Pleocyemata</taxon>
        <taxon>Brachyura</taxon>
        <taxon>Eubrachyura</taxon>
        <taxon>Portunoidea</taxon>
        <taxon>Portunidae</taxon>
        <taxon>Portuninae</taxon>
        <taxon>Portunus</taxon>
    </lineage>
</organism>
<proteinExistence type="predicted"/>
<dbReference type="EMBL" id="VSRR010004058">
    <property type="protein sequence ID" value="MPC38416.1"/>
    <property type="molecule type" value="Genomic_DNA"/>
</dbReference>
<gene>
    <name evidence="2" type="ORF">E2C01_031922</name>
</gene>
<evidence type="ECO:0000256" key="1">
    <source>
        <dbReference type="SAM" id="MobiDB-lite"/>
    </source>
</evidence>
<feature type="compositionally biased region" description="Low complexity" evidence="1">
    <location>
        <begin position="53"/>
        <end position="65"/>
    </location>
</feature>
<dbReference type="Proteomes" id="UP000324222">
    <property type="component" value="Unassembled WGS sequence"/>
</dbReference>
<reference evidence="2 3" key="1">
    <citation type="submission" date="2019-05" db="EMBL/GenBank/DDBJ databases">
        <title>Another draft genome of Portunus trituberculatus and its Hox gene families provides insights of decapod evolution.</title>
        <authorList>
            <person name="Jeong J.-H."/>
            <person name="Song I."/>
            <person name="Kim S."/>
            <person name="Choi T."/>
            <person name="Kim D."/>
            <person name="Ryu S."/>
            <person name="Kim W."/>
        </authorList>
    </citation>
    <scope>NUCLEOTIDE SEQUENCE [LARGE SCALE GENOMIC DNA]</scope>
    <source>
        <tissue evidence="2">Muscle</tissue>
    </source>
</reference>
<dbReference type="AlphaFoldDB" id="A0A5B7EZ64"/>